<feature type="domain" description="Acyl-CoA oxidase/dehydrogenase middle" evidence="2">
    <location>
        <begin position="114"/>
        <end position="212"/>
    </location>
</feature>
<comment type="caution">
    <text evidence="3">The sequence shown here is derived from an EMBL/GenBank/DDBJ whole genome shotgun (WGS) entry which is preliminary data.</text>
</comment>
<accession>A0A7W7M6V1</accession>
<dbReference type="RefSeq" id="WP_185039716.1">
    <property type="nucleotide sequence ID" value="NZ_BAABFG010000005.1"/>
</dbReference>
<dbReference type="Pfam" id="PF02770">
    <property type="entry name" value="Acyl-CoA_dh_M"/>
    <property type="match status" value="1"/>
</dbReference>
<dbReference type="InterPro" id="IPR009100">
    <property type="entry name" value="AcylCoA_DH/oxidase_NM_dom_sf"/>
</dbReference>
<sequence length="569" mass="58904">MSGYPEVTELDEALGDPWRDDNPYGFAAAVAADTAARPNTALVERLRERDFHLCYVPAALGGRLRGLDVTHLLVRAAARRDLAVMPATMFSIAALTACPEAAVADLVVSGGTVAFALSEENSGSDVLAGECRLDRSSDEGGGYRLHGRKWLVGRGATADAVYLVARTGGRGPAAFTAVLLDSAALDHPDTVRHAPTPTLGMRGVDFADLEFRGTPVPASAVLGGVGRGLEAALRAQQVVRLMSTAASVAAADTGLRVAFRAGRMPAPAATELLIIDAMTITASRGVHVAPARFALWSHTVKRVAPLLAEDALRRCGDALGARAVLAGGLGAVLDKARRDASIVPVIDTSVPGNLRSAAMHVARYAAPAPPLDQDRRDRLTATFRLGTALPPLRVAALDLGVRPVDDVTLGYAGLLPELVAAAGPDAGKLLTELAERLPELAAATAEAQRALSAAATGHADRWCLLHAAAACALLWWHNRDVSLYGTPPGDTGWLVACLSYLLLRADGRDPAGADSEAALDAVRSLIGGGGMVTAAAVRSAGARGSSVERGGETDDHTGRRDAQPGGVPR</sequence>
<dbReference type="InterPro" id="IPR006089">
    <property type="entry name" value="Acyl-CoA_DH_CS"/>
</dbReference>
<dbReference type="InterPro" id="IPR046373">
    <property type="entry name" value="Acyl-CoA_Oxase/DH_mid-dom_sf"/>
</dbReference>
<dbReference type="Gene3D" id="1.20.140.10">
    <property type="entry name" value="Butyryl-CoA Dehydrogenase, subunit A, domain 3"/>
    <property type="match status" value="1"/>
</dbReference>
<dbReference type="PANTHER" id="PTHR43884">
    <property type="entry name" value="ACYL-COA DEHYDROGENASE"/>
    <property type="match status" value="1"/>
</dbReference>
<evidence type="ECO:0000256" key="1">
    <source>
        <dbReference type="SAM" id="MobiDB-lite"/>
    </source>
</evidence>
<proteinExistence type="predicted"/>
<organism evidence="3 4">
    <name type="scientific">Actinoplanes octamycinicus</name>
    <dbReference type="NCBI Taxonomy" id="135948"/>
    <lineage>
        <taxon>Bacteria</taxon>
        <taxon>Bacillati</taxon>
        <taxon>Actinomycetota</taxon>
        <taxon>Actinomycetes</taxon>
        <taxon>Micromonosporales</taxon>
        <taxon>Micromonosporaceae</taxon>
        <taxon>Actinoplanes</taxon>
    </lineage>
</organism>
<dbReference type="EMBL" id="JACHNB010000001">
    <property type="protein sequence ID" value="MBB4739140.1"/>
    <property type="molecule type" value="Genomic_DNA"/>
</dbReference>
<name>A0A7W7M6V1_9ACTN</name>
<feature type="compositionally biased region" description="Low complexity" evidence="1">
    <location>
        <begin position="538"/>
        <end position="547"/>
    </location>
</feature>
<dbReference type="Gene3D" id="1.10.540.10">
    <property type="entry name" value="Acyl-CoA dehydrogenase/oxidase, N-terminal domain"/>
    <property type="match status" value="1"/>
</dbReference>
<dbReference type="SUPFAM" id="SSF56645">
    <property type="entry name" value="Acyl-CoA dehydrogenase NM domain-like"/>
    <property type="match status" value="1"/>
</dbReference>
<feature type="compositionally biased region" description="Basic and acidic residues" evidence="1">
    <location>
        <begin position="549"/>
        <end position="562"/>
    </location>
</feature>
<dbReference type="PANTHER" id="PTHR43884:SF12">
    <property type="entry name" value="ISOVALERYL-COA DEHYDROGENASE, MITOCHONDRIAL-RELATED"/>
    <property type="match status" value="1"/>
</dbReference>
<feature type="region of interest" description="Disordered" evidence="1">
    <location>
        <begin position="538"/>
        <end position="569"/>
    </location>
</feature>
<protein>
    <recommendedName>
        <fullName evidence="2">Acyl-CoA oxidase/dehydrogenase middle domain-containing protein</fullName>
    </recommendedName>
</protein>
<dbReference type="InterPro" id="IPR037069">
    <property type="entry name" value="AcylCoA_DH/ox_N_sf"/>
</dbReference>
<dbReference type="InterPro" id="IPR006091">
    <property type="entry name" value="Acyl-CoA_Oxase/DH_mid-dom"/>
</dbReference>
<reference evidence="3 4" key="1">
    <citation type="submission" date="2020-08" db="EMBL/GenBank/DDBJ databases">
        <title>Sequencing the genomes of 1000 actinobacteria strains.</title>
        <authorList>
            <person name="Klenk H.-P."/>
        </authorList>
    </citation>
    <scope>NUCLEOTIDE SEQUENCE [LARGE SCALE GENOMIC DNA]</scope>
    <source>
        <strain evidence="3 4">DSM 45809</strain>
    </source>
</reference>
<dbReference type="Gene3D" id="2.40.110.10">
    <property type="entry name" value="Butyryl-CoA Dehydrogenase, subunit A, domain 2"/>
    <property type="match status" value="1"/>
</dbReference>
<dbReference type="PROSITE" id="PS00072">
    <property type="entry name" value="ACYL_COA_DH_1"/>
    <property type="match status" value="1"/>
</dbReference>
<dbReference type="Proteomes" id="UP000546162">
    <property type="component" value="Unassembled WGS sequence"/>
</dbReference>
<dbReference type="AlphaFoldDB" id="A0A7W7M6V1"/>
<dbReference type="GO" id="GO:0003995">
    <property type="term" value="F:acyl-CoA dehydrogenase activity"/>
    <property type="evidence" value="ECO:0007669"/>
    <property type="project" value="InterPro"/>
</dbReference>
<gene>
    <name evidence="3" type="ORF">BJY16_002599</name>
</gene>
<dbReference type="GO" id="GO:0050660">
    <property type="term" value="F:flavin adenine dinucleotide binding"/>
    <property type="evidence" value="ECO:0007669"/>
    <property type="project" value="InterPro"/>
</dbReference>
<evidence type="ECO:0000259" key="2">
    <source>
        <dbReference type="Pfam" id="PF02770"/>
    </source>
</evidence>
<evidence type="ECO:0000313" key="4">
    <source>
        <dbReference type="Proteomes" id="UP000546162"/>
    </source>
</evidence>
<keyword evidence="4" id="KW-1185">Reference proteome</keyword>
<evidence type="ECO:0000313" key="3">
    <source>
        <dbReference type="EMBL" id="MBB4739140.1"/>
    </source>
</evidence>